<organism evidence="1 2">
    <name type="scientific">Taibaiella chishuiensis</name>
    <dbReference type="NCBI Taxonomy" id="1434707"/>
    <lineage>
        <taxon>Bacteria</taxon>
        <taxon>Pseudomonadati</taxon>
        <taxon>Bacteroidota</taxon>
        <taxon>Chitinophagia</taxon>
        <taxon>Chitinophagales</taxon>
        <taxon>Chitinophagaceae</taxon>
        <taxon>Taibaiella</taxon>
    </lineage>
</organism>
<dbReference type="AlphaFoldDB" id="A0A2P8D0S3"/>
<comment type="caution">
    <text evidence="1">The sequence shown here is derived from an EMBL/GenBank/DDBJ whole genome shotgun (WGS) entry which is preliminary data.</text>
</comment>
<keyword evidence="2" id="KW-1185">Reference proteome</keyword>
<reference evidence="1 2" key="1">
    <citation type="submission" date="2018-03" db="EMBL/GenBank/DDBJ databases">
        <title>Genomic Encyclopedia of Type Strains, Phase III (KMG-III): the genomes of soil and plant-associated and newly described type strains.</title>
        <authorList>
            <person name="Whitman W."/>
        </authorList>
    </citation>
    <scope>NUCLEOTIDE SEQUENCE [LARGE SCALE GENOMIC DNA]</scope>
    <source>
        <strain evidence="1 2">CGMCC 1.12700</strain>
    </source>
</reference>
<protein>
    <submittedName>
        <fullName evidence="1">Uncharacterized protein</fullName>
    </submittedName>
</protein>
<accession>A0A2P8D0S3</accession>
<dbReference type="Proteomes" id="UP000240572">
    <property type="component" value="Unassembled WGS sequence"/>
</dbReference>
<proteinExistence type="predicted"/>
<name>A0A2P8D0S3_9BACT</name>
<sequence length="245" mass="29137">MNTINLKTTSDEIEIYVNQLNDVLDIIWKDENYGRQQPDRFYFILFLKLRFVIGSMNFHLQNLDAKRDFTVSLCLLLRTAMLDILNVYYVMDSSDKTQEQEYRINRLMADHFKFEFKDYSDEEKDTIRQDWPELFELDGKQKKFEYLSSKKLVEEITNFESLQREGKICREVYMKLSKFEHNGAFTFDILLAPYIPEQYPKVKALIKVAINSAVIGIRTLCDYWLTKDDLISSKLTESVHKILKN</sequence>
<gene>
    <name evidence="1" type="ORF">B0I18_107234</name>
</gene>
<evidence type="ECO:0000313" key="2">
    <source>
        <dbReference type="Proteomes" id="UP000240572"/>
    </source>
</evidence>
<dbReference type="RefSeq" id="WP_106524088.1">
    <property type="nucleotide sequence ID" value="NZ_PYGD01000007.1"/>
</dbReference>
<dbReference type="EMBL" id="PYGD01000007">
    <property type="protein sequence ID" value="PSK90822.1"/>
    <property type="molecule type" value="Genomic_DNA"/>
</dbReference>
<evidence type="ECO:0000313" key="1">
    <source>
        <dbReference type="EMBL" id="PSK90822.1"/>
    </source>
</evidence>
<dbReference type="OrthoDB" id="9842321at2"/>